<evidence type="ECO:0000259" key="11">
    <source>
        <dbReference type="Pfam" id="PF08245"/>
    </source>
</evidence>
<comment type="caution">
    <text evidence="12">The sequence shown here is derived from an EMBL/GenBank/DDBJ whole genome shotgun (WGS) entry which is preliminary data.</text>
</comment>
<evidence type="ECO:0000256" key="7">
    <source>
        <dbReference type="HAMAP-Rule" id="MF_00208"/>
    </source>
</evidence>
<dbReference type="GO" id="GO:0008765">
    <property type="term" value="F:UDP-N-acetylmuramoylalanyl-D-glutamate-2,6-diaminopimelate ligase activity"/>
    <property type="evidence" value="ECO:0007669"/>
    <property type="project" value="UniProtKB-UniRule"/>
</dbReference>
<dbReference type="PANTHER" id="PTHR23135">
    <property type="entry name" value="MUR LIGASE FAMILY MEMBER"/>
    <property type="match status" value="1"/>
</dbReference>
<comment type="pathway">
    <text evidence="7 8">Cell wall biogenesis; peptidoglycan biosynthesis.</text>
</comment>
<feature type="short sequence motif" description="Meso-diaminopimelate recognition motif" evidence="7">
    <location>
        <begin position="407"/>
        <end position="410"/>
    </location>
</feature>
<comment type="catalytic activity">
    <reaction evidence="7">
        <text>UDP-N-acetyl-alpha-D-muramoyl-L-alanyl-D-glutamate + meso-2,6-diaminopimelate + ATP = UDP-N-acetyl-alpha-D-muramoyl-L-alanyl-gamma-D-glutamyl-meso-2,6-diaminopimelate + ADP + phosphate + H(+)</text>
        <dbReference type="Rhea" id="RHEA:23676"/>
        <dbReference type="ChEBI" id="CHEBI:15378"/>
        <dbReference type="ChEBI" id="CHEBI:30616"/>
        <dbReference type="ChEBI" id="CHEBI:43474"/>
        <dbReference type="ChEBI" id="CHEBI:57791"/>
        <dbReference type="ChEBI" id="CHEBI:83900"/>
        <dbReference type="ChEBI" id="CHEBI:83905"/>
        <dbReference type="ChEBI" id="CHEBI:456216"/>
        <dbReference type="EC" id="6.3.2.13"/>
    </reaction>
</comment>
<dbReference type="InterPro" id="IPR005761">
    <property type="entry name" value="UDP-N-AcMur-Glu-dNH2Pim_ligase"/>
</dbReference>
<dbReference type="GO" id="GO:0000287">
    <property type="term" value="F:magnesium ion binding"/>
    <property type="evidence" value="ECO:0007669"/>
    <property type="project" value="UniProtKB-UniRule"/>
</dbReference>
<comment type="cofactor">
    <cofactor evidence="7">
        <name>Mg(2+)</name>
        <dbReference type="ChEBI" id="CHEBI:18420"/>
    </cofactor>
</comment>
<organism evidence="12 13">
    <name type="scientific">Exilibacterium tricleocarpae</name>
    <dbReference type="NCBI Taxonomy" id="2591008"/>
    <lineage>
        <taxon>Bacteria</taxon>
        <taxon>Pseudomonadati</taxon>
        <taxon>Pseudomonadota</taxon>
        <taxon>Gammaproteobacteria</taxon>
        <taxon>Cellvibrionales</taxon>
        <taxon>Cellvibrionaceae</taxon>
        <taxon>Exilibacterium</taxon>
    </lineage>
</organism>
<evidence type="ECO:0000256" key="1">
    <source>
        <dbReference type="ARBA" id="ARBA00005898"/>
    </source>
</evidence>
<keyword evidence="7" id="KW-0460">Magnesium</keyword>
<dbReference type="InterPro" id="IPR004101">
    <property type="entry name" value="Mur_ligase_C"/>
</dbReference>
<feature type="binding site" evidence="7">
    <location>
        <position position="26"/>
    </location>
    <ligand>
        <name>UDP-N-acetyl-alpha-D-muramoyl-L-alanyl-D-glutamate</name>
        <dbReference type="ChEBI" id="CHEBI:83900"/>
    </ligand>
</feature>
<feature type="domain" description="Mur ligase N-terminal catalytic" evidence="9">
    <location>
        <begin position="19"/>
        <end position="67"/>
    </location>
</feature>
<evidence type="ECO:0000256" key="2">
    <source>
        <dbReference type="ARBA" id="ARBA00022618"/>
    </source>
</evidence>
<dbReference type="Gene3D" id="3.90.190.20">
    <property type="entry name" value="Mur ligase, C-terminal domain"/>
    <property type="match status" value="1"/>
</dbReference>
<keyword evidence="7" id="KW-0547">Nucleotide-binding</keyword>
<keyword evidence="6 7" id="KW-0961">Cell wall biogenesis/degradation</keyword>
<sequence length="491" mass="51589">MGDLLAGVDLPPSVADVVVHVLCIDSRSVGRGDVFVALRGARTDGRDFIPQALAAGAAAVLVEAPDATVDVSFVEAVPVIAVPELSRSLSAMAGHLYGQPSQHMRTTGITGTNGKTTCTHLLAQLETLLGNDGASLGTLGYGLAADAELTDTGLTTPDAVTMQKALAELYQRGARSLAMEVSSHSLVQGRVAGVAIDVGVFTNLTHDHLDYHGDMESYGAAKRLLFTLPGLVHGVINRDDAFGRQLLAAVEGPRLWSYGIGRSNADVQALQPTYSARGIEARVISPWGEGQLRSALLGQFNLSNLLAVITAACVQGASFAEVMSLVPRLKSVVGRMQRVDVDSDIDVIVDYAHTPDALEHALASLRRCTGGPLWCVFGCGGDRDRNKRPLMGAVAERGADQVVITSDNPRGEQPEAIIEDIEQGVAEVDAVISVSDRAAAIAEALARAPAGTCILIAGKGHEEYQQIGDSRLAFSDLGQARLALHQRNNTG</sequence>
<evidence type="ECO:0000259" key="10">
    <source>
        <dbReference type="Pfam" id="PF02875"/>
    </source>
</evidence>
<dbReference type="UniPathway" id="UPA00219"/>
<dbReference type="InterPro" id="IPR013221">
    <property type="entry name" value="Mur_ligase_cen"/>
</dbReference>
<evidence type="ECO:0000256" key="8">
    <source>
        <dbReference type="RuleBase" id="RU004135"/>
    </source>
</evidence>
<dbReference type="InterPro" id="IPR036615">
    <property type="entry name" value="Mur_ligase_C_dom_sf"/>
</dbReference>
<dbReference type="GO" id="GO:0005737">
    <property type="term" value="C:cytoplasm"/>
    <property type="evidence" value="ECO:0007669"/>
    <property type="project" value="UniProtKB-SubCell"/>
</dbReference>
<feature type="binding site" evidence="7">
    <location>
        <position position="182"/>
    </location>
    <ligand>
        <name>UDP-N-acetyl-alpha-D-muramoyl-L-alanyl-D-glutamate</name>
        <dbReference type="ChEBI" id="CHEBI:83900"/>
    </ligand>
</feature>
<dbReference type="Pfam" id="PF01225">
    <property type="entry name" value="Mur_ligase"/>
    <property type="match status" value="1"/>
</dbReference>
<dbReference type="NCBIfam" id="TIGR01085">
    <property type="entry name" value="murE"/>
    <property type="match status" value="1"/>
</dbReference>
<evidence type="ECO:0000256" key="3">
    <source>
        <dbReference type="ARBA" id="ARBA00022960"/>
    </source>
</evidence>
<dbReference type="InterPro" id="IPR035911">
    <property type="entry name" value="MurE/MurF_N"/>
</dbReference>
<dbReference type="Gene3D" id="3.40.1390.10">
    <property type="entry name" value="MurE/MurF, N-terminal domain"/>
    <property type="match status" value="1"/>
</dbReference>
<feature type="binding site" evidence="7">
    <location>
        <position position="188"/>
    </location>
    <ligand>
        <name>UDP-N-acetyl-alpha-D-muramoyl-L-alanyl-D-glutamate</name>
        <dbReference type="ChEBI" id="CHEBI:83900"/>
    </ligand>
</feature>
<feature type="binding site" evidence="7">
    <location>
        <position position="383"/>
    </location>
    <ligand>
        <name>meso-2,6-diaminopimelate</name>
        <dbReference type="ChEBI" id="CHEBI:57791"/>
    </ligand>
</feature>
<dbReference type="Gene3D" id="3.40.1190.10">
    <property type="entry name" value="Mur-like, catalytic domain"/>
    <property type="match status" value="1"/>
</dbReference>
<feature type="modified residue" description="N6-carboxylysine" evidence="7">
    <location>
        <position position="222"/>
    </location>
</feature>
<dbReference type="Pfam" id="PF02875">
    <property type="entry name" value="Mur_ligase_C"/>
    <property type="match status" value="1"/>
</dbReference>
<dbReference type="EC" id="6.3.2.13" evidence="7"/>
<dbReference type="PANTHER" id="PTHR23135:SF4">
    <property type="entry name" value="UDP-N-ACETYLMURAMOYL-L-ALANYL-D-GLUTAMATE--2,6-DIAMINOPIMELATE LIGASE MURE HOMOLOG, CHLOROPLASTIC"/>
    <property type="match status" value="1"/>
</dbReference>
<dbReference type="AlphaFoldDB" id="A0A545TQV8"/>
<keyword evidence="7" id="KW-0067">ATP-binding</keyword>
<comment type="similarity">
    <text evidence="1 7">Belongs to the MurCDEF family. MurE subfamily.</text>
</comment>
<comment type="PTM">
    <text evidence="7">Carboxylation is probably crucial for Mg(2+) binding and, consequently, for the gamma-phosphate positioning of ATP.</text>
</comment>
<feature type="binding site" evidence="7">
    <location>
        <begin position="155"/>
        <end position="156"/>
    </location>
    <ligand>
        <name>UDP-N-acetyl-alpha-D-muramoyl-L-alanyl-D-glutamate</name>
        <dbReference type="ChEBI" id="CHEBI:83900"/>
    </ligand>
</feature>
<feature type="binding site" evidence="7">
    <location>
        <position position="458"/>
    </location>
    <ligand>
        <name>meso-2,6-diaminopimelate</name>
        <dbReference type="ChEBI" id="CHEBI:57791"/>
    </ligand>
</feature>
<dbReference type="GO" id="GO:0005524">
    <property type="term" value="F:ATP binding"/>
    <property type="evidence" value="ECO:0007669"/>
    <property type="project" value="UniProtKB-UniRule"/>
</dbReference>
<feature type="domain" description="Mur ligase C-terminal" evidence="10">
    <location>
        <begin position="334"/>
        <end position="460"/>
    </location>
</feature>
<accession>A0A545TQV8</accession>
<comment type="function">
    <text evidence="7">Catalyzes the addition of meso-diaminopimelic acid to the nucleotide precursor UDP-N-acetylmuramoyl-L-alanyl-D-glutamate (UMAG) in the biosynthesis of bacterial cell-wall peptidoglycan.</text>
</comment>
<keyword evidence="5 7" id="KW-0131">Cell cycle</keyword>
<dbReference type="GO" id="GO:0051301">
    <property type="term" value="P:cell division"/>
    <property type="evidence" value="ECO:0007669"/>
    <property type="project" value="UniProtKB-KW"/>
</dbReference>
<keyword evidence="7" id="KW-0963">Cytoplasm</keyword>
<evidence type="ECO:0000256" key="5">
    <source>
        <dbReference type="ARBA" id="ARBA00023306"/>
    </source>
</evidence>
<dbReference type="NCBIfam" id="NF001126">
    <property type="entry name" value="PRK00139.1-4"/>
    <property type="match status" value="1"/>
</dbReference>
<feature type="binding site" evidence="7">
    <location>
        <position position="190"/>
    </location>
    <ligand>
        <name>UDP-N-acetyl-alpha-D-muramoyl-L-alanyl-D-glutamate</name>
        <dbReference type="ChEBI" id="CHEBI:83900"/>
    </ligand>
</feature>
<evidence type="ECO:0000259" key="9">
    <source>
        <dbReference type="Pfam" id="PF01225"/>
    </source>
</evidence>
<dbReference type="NCBIfam" id="NF001124">
    <property type="entry name" value="PRK00139.1-2"/>
    <property type="match status" value="1"/>
</dbReference>
<dbReference type="OrthoDB" id="9800958at2"/>
<evidence type="ECO:0000313" key="13">
    <source>
        <dbReference type="Proteomes" id="UP000319732"/>
    </source>
</evidence>
<feature type="binding site" evidence="7">
    <location>
        <begin position="111"/>
        <end position="117"/>
    </location>
    <ligand>
        <name>ATP</name>
        <dbReference type="ChEBI" id="CHEBI:30616"/>
    </ligand>
</feature>
<protein>
    <recommendedName>
        <fullName evidence="7">UDP-N-acetylmuramoyl-L-alanyl-D-glutamate--2,6-diaminopimelate ligase</fullName>
        <ecNumber evidence="7">6.3.2.13</ecNumber>
    </recommendedName>
    <alternativeName>
        <fullName evidence="7">Meso-A2pm-adding enzyme</fullName>
    </alternativeName>
    <alternativeName>
        <fullName evidence="7">Meso-diaminopimelate-adding enzyme</fullName>
    </alternativeName>
    <alternativeName>
        <fullName evidence="7">UDP-MurNAc-L-Ala-D-Glu:meso-diaminopimelate ligase</fullName>
    </alternativeName>
    <alternativeName>
        <fullName evidence="7">UDP-MurNAc-tripeptide synthetase</fullName>
    </alternativeName>
    <alternativeName>
        <fullName evidence="7">UDP-N-acetylmuramyl-tripeptide synthetase</fullName>
    </alternativeName>
</protein>
<dbReference type="SUPFAM" id="SSF53623">
    <property type="entry name" value="MurD-like peptide ligases, catalytic domain"/>
    <property type="match status" value="1"/>
</dbReference>
<dbReference type="GO" id="GO:0009252">
    <property type="term" value="P:peptidoglycan biosynthetic process"/>
    <property type="evidence" value="ECO:0007669"/>
    <property type="project" value="UniProtKB-UniRule"/>
</dbReference>
<dbReference type="Pfam" id="PF08245">
    <property type="entry name" value="Mur_ligase_M"/>
    <property type="match status" value="1"/>
</dbReference>
<dbReference type="InterPro" id="IPR000713">
    <property type="entry name" value="Mur_ligase_N"/>
</dbReference>
<dbReference type="HAMAP" id="MF_00208">
    <property type="entry name" value="MurE"/>
    <property type="match status" value="1"/>
</dbReference>
<keyword evidence="2 7" id="KW-0132">Cell division</keyword>
<evidence type="ECO:0000313" key="12">
    <source>
        <dbReference type="EMBL" id="TQV79511.1"/>
    </source>
</evidence>
<evidence type="ECO:0000256" key="4">
    <source>
        <dbReference type="ARBA" id="ARBA00022984"/>
    </source>
</evidence>
<feature type="binding site" evidence="7">
    <location>
        <begin position="407"/>
        <end position="410"/>
    </location>
    <ligand>
        <name>meso-2,6-diaminopimelate</name>
        <dbReference type="ChEBI" id="CHEBI:57791"/>
    </ligand>
</feature>
<dbReference type="GO" id="GO:0008360">
    <property type="term" value="P:regulation of cell shape"/>
    <property type="evidence" value="ECO:0007669"/>
    <property type="project" value="UniProtKB-KW"/>
</dbReference>
<keyword evidence="3 7" id="KW-0133">Cell shape</keyword>
<dbReference type="SUPFAM" id="SSF63418">
    <property type="entry name" value="MurE/MurF N-terminal domain"/>
    <property type="match status" value="1"/>
</dbReference>
<feature type="domain" description="Mur ligase central" evidence="11">
    <location>
        <begin position="109"/>
        <end position="312"/>
    </location>
</feature>
<proteinExistence type="inferred from homology"/>
<keyword evidence="4 7" id="KW-0573">Peptidoglycan synthesis</keyword>
<comment type="subcellular location">
    <subcellularLocation>
        <location evidence="7 8">Cytoplasm</location>
    </subcellularLocation>
</comment>
<gene>
    <name evidence="7" type="primary">murE</name>
    <name evidence="12" type="ORF">FKG94_11155</name>
</gene>
<reference evidence="12 13" key="1">
    <citation type="submission" date="2019-06" db="EMBL/GenBank/DDBJ databases">
        <title>Whole genome sequence for Cellvibrionaceae sp. R142.</title>
        <authorList>
            <person name="Wang G."/>
        </authorList>
    </citation>
    <scope>NUCLEOTIDE SEQUENCE [LARGE SCALE GENOMIC DNA]</scope>
    <source>
        <strain evidence="12 13">R142</strain>
    </source>
</reference>
<dbReference type="EMBL" id="VHSG01000011">
    <property type="protein sequence ID" value="TQV79511.1"/>
    <property type="molecule type" value="Genomic_DNA"/>
</dbReference>
<keyword evidence="7 12" id="KW-0436">Ligase</keyword>
<name>A0A545TQV8_9GAMM</name>
<comment type="caution">
    <text evidence="7">Lacks conserved residue(s) required for the propagation of feature annotation.</text>
</comment>
<feature type="binding site" evidence="7">
    <location>
        <position position="462"/>
    </location>
    <ligand>
        <name>meso-2,6-diaminopimelate</name>
        <dbReference type="ChEBI" id="CHEBI:57791"/>
    </ligand>
</feature>
<evidence type="ECO:0000256" key="6">
    <source>
        <dbReference type="ARBA" id="ARBA00023316"/>
    </source>
</evidence>
<dbReference type="InterPro" id="IPR036565">
    <property type="entry name" value="Mur-like_cat_sf"/>
</dbReference>
<dbReference type="SUPFAM" id="SSF53244">
    <property type="entry name" value="MurD-like peptide ligases, peptide-binding domain"/>
    <property type="match status" value="1"/>
</dbReference>
<dbReference type="Proteomes" id="UP000319732">
    <property type="component" value="Unassembled WGS sequence"/>
</dbReference>
<dbReference type="GO" id="GO:0071555">
    <property type="term" value="P:cell wall organization"/>
    <property type="evidence" value="ECO:0007669"/>
    <property type="project" value="UniProtKB-KW"/>
</dbReference>
<keyword evidence="13" id="KW-1185">Reference proteome</keyword>